<dbReference type="InterPro" id="IPR013527">
    <property type="entry name" value="YicC-like_N"/>
</dbReference>
<proteinExistence type="inferred from homology"/>
<evidence type="ECO:0000256" key="3">
    <source>
        <dbReference type="ARBA" id="ARBA00022759"/>
    </source>
</evidence>
<accession>X0YCM6</accession>
<evidence type="ECO:0000259" key="7">
    <source>
        <dbReference type="Pfam" id="PF08340"/>
    </source>
</evidence>
<keyword evidence="4" id="KW-0378">Hydrolase</keyword>
<feature type="non-terminal residue" evidence="8">
    <location>
        <position position="1"/>
    </location>
</feature>
<evidence type="ECO:0000256" key="5">
    <source>
        <dbReference type="ARBA" id="ARBA00035648"/>
    </source>
</evidence>
<feature type="non-terminal residue" evidence="8">
    <location>
        <position position="240"/>
    </location>
</feature>
<evidence type="ECO:0000259" key="6">
    <source>
        <dbReference type="Pfam" id="PF03755"/>
    </source>
</evidence>
<dbReference type="PANTHER" id="PTHR30636:SF3">
    <property type="entry name" value="UPF0701 PROTEIN YICC"/>
    <property type="match status" value="1"/>
</dbReference>
<dbReference type="GO" id="GO:0004521">
    <property type="term" value="F:RNA endonuclease activity"/>
    <property type="evidence" value="ECO:0007669"/>
    <property type="project" value="InterPro"/>
</dbReference>
<feature type="domain" description="Endoribonuclease YicC-like N-terminal" evidence="6">
    <location>
        <begin position="1"/>
        <end position="135"/>
    </location>
</feature>
<gene>
    <name evidence="8" type="ORF">S01H1_74153</name>
</gene>
<feature type="domain" description="Endoribonuclease YicC-like C-terminal" evidence="7">
    <location>
        <begin position="152"/>
        <end position="240"/>
    </location>
</feature>
<dbReference type="Pfam" id="PF03755">
    <property type="entry name" value="YicC-like_N"/>
    <property type="match status" value="1"/>
</dbReference>
<dbReference type="GO" id="GO:0016787">
    <property type="term" value="F:hydrolase activity"/>
    <property type="evidence" value="ECO:0007669"/>
    <property type="project" value="UniProtKB-KW"/>
</dbReference>
<dbReference type="InterPro" id="IPR005229">
    <property type="entry name" value="YicC/YloC-like"/>
</dbReference>
<evidence type="ECO:0000256" key="1">
    <source>
        <dbReference type="ARBA" id="ARBA00001968"/>
    </source>
</evidence>
<sequence length="240" mass="28268">VEIKTLNHRYLEISAKLPESVQIFEKEIKNFVHDKIKRGRVNFSLNVESNNEDVFEIGINKKMAQRYYSALKSLQKEFRLDGSINLEQILSFPEILEFKRKKHDLTKCWPKVKLATQIALYNLIKSRKAEGKFMQKDLLKRARAIENILLKIKKRLPIVLKNQKKRFLKRIRKSQIKKIDNEKLELELTSYIQYCDIDEEVTRISAHVSNFKKTLTSNSEIGKKMDFIAQELSREANTIA</sequence>
<protein>
    <recommendedName>
        <fullName evidence="9">YicC-like N-terminal domain-containing protein</fullName>
    </recommendedName>
</protein>
<dbReference type="EMBL" id="BARS01049584">
    <property type="protein sequence ID" value="GAG34591.1"/>
    <property type="molecule type" value="Genomic_DNA"/>
</dbReference>
<evidence type="ECO:0000256" key="4">
    <source>
        <dbReference type="ARBA" id="ARBA00022801"/>
    </source>
</evidence>
<dbReference type="Pfam" id="PF08340">
    <property type="entry name" value="YicC-like_C"/>
    <property type="match status" value="1"/>
</dbReference>
<evidence type="ECO:0000313" key="8">
    <source>
        <dbReference type="EMBL" id="GAG34591.1"/>
    </source>
</evidence>
<comment type="similarity">
    <text evidence="5">Belongs to the YicC/YloC family.</text>
</comment>
<keyword evidence="3" id="KW-0255">Endonuclease</keyword>
<name>X0YCM6_9ZZZZ</name>
<keyword evidence="2" id="KW-0540">Nuclease</keyword>
<evidence type="ECO:0008006" key="9">
    <source>
        <dbReference type="Google" id="ProtNLM"/>
    </source>
</evidence>
<reference evidence="8" key="1">
    <citation type="journal article" date="2014" name="Front. Microbiol.">
        <title>High frequency of phylogenetically diverse reductive dehalogenase-homologous genes in deep subseafloor sedimentary metagenomes.</title>
        <authorList>
            <person name="Kawai M."/>
            <person name="Futagami T."/>
            <person name="Toyoda A."/>
            <person name="Takaki Y."/>
            <person name="Nishi S."/>
            <person name="Hori S."/>
            <person name="Arai W."/>
            <person name="Tsubouchi T."/>
            <person name="Morono Y."/>
            <person name="Uchiyama I."/>
            <person name="Ito T."/>
            <person name="Fujiyama A."/>
            <person name="Inagaki F."/>
            <person name="Takami H."/>
        </authorList>
    </citation>
    <scope>NUCLEOTIDE SEQUENCE</scope>
    <source>
        <strain evidence="8">Expedition CK06-06</strain>
    </source>
</reference>
<dbReference type="PANTHER" id="PTHR30636">
    <property type="entry name" value="UPF0701 PROTEIN YICC"/>
    <property type="match status" value="1"/>
</dbReference>
<comment type="cofactor">
    <cofactor evidence="1">
        <name>a divalent metal cation</name>
        <dbReference type="ChEBI" id="CHEBI:60240"/>
    </cofactor>
</comment>
<evidence type="ECO:0000256" key="2">
    <source>
        <dbReference type="ARBA" id="ARBA00022722"/>
    </source>
</evidence>
<dbReference type="InterPro" id="IPR013551">
    <property type="entry name" value="YicC-like_C"/>
</dbReference>
<comment type="caution">
    <text evidence="8">The sequence shown here is derived from an EMBL/GenBank/DDBJ whole genome shotgun (WGS) entry which is preliminary data.</text>
</comment>
<organism evidence="8">
    <name type="scientific">marine sediment metagenome</name>
    <dbReference type="NCBI Taxonomy" id="412755"/>
    <lineage>
        <taxon>unclassified sequences</taxon>
        <taxon>metagenomes</taxon>
        <taxon>ecological metagenomes</taxon>
    </lineage>
</organism>
<dbReference type="AlphaFoldDB" id="X0YCM6"/>